<evidence type="ECO:0000256" key="5">
    <source>
        <dbReference type="PIRSR" id="PIRSR001227-2"/>
    </source>
</evidence>
<dbReference type="GO" id="GO:0046872">
    <property type="term" value="F:metal ion binding"/>
    <property type="evidence" value="ECO:0007669"/>
    <property type="project" value="UniProtKB-KW"/>
</dbReference>
<keyword evidence="2" id="KW-0378">Hydrolase</keyword>
<dbReference type="SUPFAM" id="SSF56235">
    <property type="entry name" value="N-terminal nucleophile aminohydrolases (Ntn hydrolases)"/>
    <property type="match status" value="1"/>
</dbReference>
<sequence length="888" mass="96417">MAVAVAALLVVVLGIVAVLAVTWVRRPFPTTEGEIQVPGLSGKVSVIRDDRGIPQIYADSADDLFKAEGFVHAQDRFFEMDLRRHITSGRLSELVGKGGLETDRVIRTLGWRRVAEAELPTLKPETRRYLQAYADGVNAYIHAQGSPSKMSLEYVVLGQKVPDYRVEDWTPADSLAWLKAMAWDLRGDYSAELMRARLAGSMSTAQINELYPDYPYDQNKPILSPQDWSPSSSSSTSSSASPNSAVPGGDLAKTGPRGDLAKAGQGGDLAKETSKDAQRAYAVVQRALNAVPVTMGRGDGIGSNSWVVGGSRTSTGKPLLANDPHLGVSIPGIWYQVGLHCRSVGSSCPFDVAGYSFSGLPGVVIGHNQSIAWGFTNLGPDVSDFFLEQVRGNTYLRDGKQVPLTMRTETIKIGGGGEQTITVRSTVHGPILSDAIENVGHAGESPPVNGRVSPGDYEVSLQWTGIEVSQTADAIFGLNTAKNFDEFRTAAEQFAVPAQNLLYADTAGNIGYQAPGRIPVRSRYMEAAPGYWIRPGWVSSWDWQGYVPFAAMPHTYNPPEGFIVAANQAVTESGTPFLTTEWDYGFRSQRIRSLLEKNTKVTPAAMSAIQGDTRSQFAPTLVKALLKVDLGNDDFTKQAQELLRGWDYTNPVGKSDSGAAAAYYNAVWSSLLDLTFDDELPQDLRADGGDQWMQAVSVLLTKPRSAWWDDKRTPGVTEGQSEILRKALVQARLDLTMELGKEPGEWQWGQLHQLTFKHQVLGGDDVPGIVAQLFNRGPMNMPGGSAIVDANGWNAACTTTDPPEDCSNGQGYGVDWAPSMRMVVDLSNLDRSRWVNQTGNSGHAFADHYNDQSEAWAKNELYDWPFSQKAVRDAGGDELTLVPGGSSN</sequence>
<dbReference type="CDD" id="cd03747">
    <property type="entry name" value="Ntn_PGA_like"/>
    <property type="match status" value="1"/>
</dbReference>
<dbReference type="AlphaFoldDB" id="A0A502CMR8"/>
<dbReference type="PIRSF" id="PIRSF001227">
    <property type="entry name" value="Pen_acylase"/>
    <property type="match status" value="1"/>
</dbReference>
<feature type="binding site" evidence="5">
    <location>
        <position position="381"/>
    </location>
    <ligand>
        <name>Ca(2+)</name>
        <dbReference type="ChEBI" id="CHEBI:29108"/>
    </ligand>
</feature>
<proteinExistence type="inferred from homology"/>
<dbReference type="OrthoDB" id="9759796at2"/>
<gene>
    <name evidence="7" type="ORF">EAH86_16860</name>
</gene>
<evidence type="ECO:0000313" key="8">
    <source>
        <dbReference type="Proteomes" id="UP000317722"/>
    </source>
</evidence>
<evidence type="ECO:0000256" key="4">
    <source>
        <dbReference type="PIRSR" id="PIRSR001227-1"/>
    </source>
</evidence>
<dbReference type="InterPro" id="IPR043146">
    <property type="entry name" value="Penicillin_amidase_N_B-knob"/>
</dbReference>
<dbReference type="GO" id="GO:0016811">
    <property type="term" value="F:hydrolase activity, acting on carbon-nitrogen (but not peptide) bonds, in linear amides"/>
    <property type="evidence" value="ECO:0007669"/>
    <property type="project" value="InterPro"/>
</dbReference>
<dbReference type="Gene3D" id="1.10.439.10">
    <property type="entry name" value="Penicillin Amidohydrolase, domain 1"/>
    <property type="match status" value="1"/>
</dbReference>
<feature type="binding site" evidence="5">
    <location>
        <position position="384"/>
    </location>
    <ligand>
        <name>Ca(2+)</name>
        <dbReference type="ChEBI" id="CHEBI:29108"/>
    </ligand>
</feature>
<evidence type="ECO:0000313" key="7">
    <source>
        <dbReference type="EMBL" id="TPG14133.1"/>
    </source>
</evidence>
<protein>
    <submittedName>
        <fullName evidence="7">Penicillin acylase family protein</fullName>
    </submittedName>
</protein>
<dbReference type="GO" id="GO:0017000">
    <property type="term" value="P:antibiotic biosynthetic process"/>
    <property type="evidence" value="ECO:0007669"/>
    <property type="project" value="InterPro"/>
</dbReference>
<feature type="region of interest" description="Disordered" evidence="6">
    <location>
        <begin position="221"/>
        <end position="272"/>
    </location>
</feature>
<name>A0A502CMR8_9MICO</name>
<evidence type="ECO:0000256" key="6">
    <source>
        <dbReference type="SAM" id="MobiDB-lite"/>
    </source>
</evidence>
<comment type="caution">
    <text evidence="7">The sequence shown here is derived from an EMBL/GenBank/DDBJ whole genome shotgun (WGS) entry which is preliminary data.</text>
</comment>
<feature type="compositionally biased region" description="Low complexity" evidence="6">
    <location>
        <begin position="224"/>
        <end position="244"/>
    </location>
</feature>
<dbReference type="InterPro" id="IPR029055">
    <property type="entry name" value="Ntn_hydrolases_N"/>
</dbReference>
<dbReference type="InterPro" id="IPR043147">
    <property type="entry name" value="Penicillin_amidase_A-knob"/>
</dbReference>
<dbReference type="PANTHER" id="PTHR34218">
    <property type="entry name" value="PEPTIDASE S45 PENICILLIN AMIDASE"/>
    <property type="match status" value="1"/>
</dbReference>
<keyword evidence="5" id="KW-0106">Calcium</keyword>
<comment type="cofactor">
    <cofactor evidence="5">
        <name>Ca(2+)</name>
        <dbReference type="ChEBI" id="CHEBI:29108"/>
    </cofactor>
    <text evidence="5">Binds 1 Ca(2+) ion per dimer.</text>
</comment>
<dbReference type="Proteomes" id="UP000317722">
    <property type="component" value="Unassembled WGS sequence"/>
</dbReference>
<organism evidence="7 8">
    <name type="scientific">Pedococcus bigeumensis</name>
    <dbReference type="NCBI Taxonomy" id="433644"/>
    <lineage>
        <taxon>Bacteria</taxon>
        <taxon>Bacillati</taxon>
        <taxon>Actinomycetota</taxon>
        <taxon>Actinomycetes</taxon>
        <taxon>Micrococcales</taxon>
        <taxon>Intrasporangiaceae</taxon>
        <taxon>Pedococcus</taxon>
    </lineage>
</organism>
<comment type="similarity">
    <text evidence="1">Belongs to the peptidase S45 family.</text>
</comment>
<dbReference type="Gene3D" id="3.60.20.10">
    <property type="entry name" value="Glutamine Phosphoribosylpyrophosphate, subunit 1, domain 1"/>
    <property type="match status" value="1"/>
</dbReference>
<dbReference type="InterPro" id="IPR002692">
    <property type="entry name" value="S45"/>
</dbReference>
<dbReference type="PANTHER" id="PTHR34218:SF4">
    <property type="entry name" value="ACYL-HOMOSERINE LACTONE ACYLASE QUIP"/>
    <property type="match status" value="1"/>
</dbReference>
<dbReference type="Gene3D" id="1.10.1400.10">
    <property type="match status" value="1"/>
</dbReference>
<keyword evidence="3" id="KW-0865">Zymogen</keyword>
<evidence type="ECO:0000256" key="1">
    <source>
        <dbReference type="ARBA" id="ARBA00006586"/>
    </source>
</evidence>
<feature type="binding site" evidence="5">
    <location>
        <position position="192"/>
    </location>
    <ligand>
        <name>Ca(2+)</name>
        <dbReference type="ChEBI" id="CHEBI:29108"/>
    </ligand>
</feature>
<dbReference type="InterPro" id="IPR014395">
    <property type="entry name" value="Pen/GL7ACA/AHL_acylase"/>
</dbReference>
<feature type="active site" description="Nucleophile" evidence="4">
    <location>
        <position position="303"/>
    </location>
</feature>
<accession>A0A502CMR8</accession>
<reference evidence="7 8" key="1">
    <citation type="journal article" date="2019" name="Environ. Microbiol.">
        <title>Species interactions and distinct microbial communities in high Arctic permafrost affected cryosols are associated with the CH4 and CO2 gas fluxes.</title>
        <authorList>
            <person name="Altshuler I."/>
            <person name="Hamel J."/>
            <person name="Turney S."/>
            <person name="Magnuson E."/>
            <person name="Levesque R."/>
            <person name="Greer C."/>
            <person name="Whyte L.G."/>
        </authorList>
    </citation>
    <scope>NUCLEOTIDE SEQUENCE [LARGE SCALE GENOMIC DNA]</scope>
    <source>
        <strain evidence="7 8">S9.3A</strain>
    </source>
</reference>
<evidence type="ECO:0000256" key="3">
    <source>
        <dbReference type="ARBA" id="ARBA00023145"/>
    </source>
</evidence>
<keyword evidence="8" id="KW-1185">Reference proteome</keyword>
<evidence type="ECO:0000256" key="2">
    <source>
        <dbReference type="ARBA" id="ARBA00022801"/>
    </source>
</evidence>
<dbReference type="EMBL" id="RCZM01000006">
    <property type="protein sequence ID" value="TPG14133.1"/>
    <property type="molecule type" value="Genomic_DNA"/>
</dbReference>
<keyword evidence="5" id="KW-0479">Metal-binding</keyword>
<dbReference type="Gene3D" id="2.30.120.10">
    <property type="match status" value="1"/>
</dbReference>
<dbReference type="Pfam" id="PF01804">
    <property type="entry name" value="Penicil_amidase"/>
    <property type="match status" value="1"/>
</dbReference>
<dbReference type="InterPro" id="IPR023343">
    <property type="entry name" value="Penicillin_amidase_dom1"/>
</dbReference>